<name>A0A9W6MN02_9PROT</name>
<feature type="compositionally biased region" description="Low complexity" evidence="1">
    <location>
        <begin position="53"/>
        <end position="64"/>
    </location>
</feature>
<sequence>MTNYMKTPSQNGGPSAPRKSGKPEPGSREARLAEALRANLRRRKAAAKPAGDATAPETPAAAETAPEKPGKPS</sequence>
<keyword evidence="3" id="KW-1185">Reference proteome</keyword>
<protein>
    <submittedName>
        <fullName evidence="2">Uncharacterized protein</fullName>
    </submittedName>
</protein>
<evidence type="ECO:0000313" key="3">
    <source>
        <dbReference type="Proteomes" id="UP001143486"/>
    </source>
</evidence>
<feature type="region of interest" description="Disordered" evidence="1">
    <location>
        <begin position="1"/>
        <end position="73"/>
    </location>
</feature>
<reference evidence="2" key="2">
    <citation type="submission" date="2023-01" db="EMBL/GenBank/DDBJ databases">
        <authorList>
            <person name="Sun Q."/>
            <person name="Evtushenko L."/>
        </authorList>
    </citation>
    <scope>NUCLEOTIDE SEQUENCE</scope>
    <source>
        <strain evidence="2">VKM B-1513</strain>
    </source>
</reference>
<dbReference type="AlphaFoldDB" id="A0A9W6MN02"/>
<feature type="compositionally biased region" description="Polar residues" evidence="1">
    <location>
        <begin position="1"/>
        <end position="13"/>
    </location>
</feature>
<dbReference type="Proteomes" id="UP001143486">
    <property type="component" value="Unassembled WGS sequence"/>
</dbReference>
<organism evidence="2 3">
    <name type="scientific">Maricaulis virginensis</name>
    <dbReference type="NCBI Taxonomy" id="144022"/>
    <lineage>
        <taxon>Bacteria</taxon>
        <taxon>Pseudomonadati</taxon>
        <taxon>Pseudomonadota</taxon>
        <taxon>Alphaproteobacteria</taxon>
        <taxon>Maricaulales</taxon>
        <taxon>Maricaulaceae</taxon>
        <taxon>Maricaulis</taxon>
    </lineage>
</organism>
<reference evidence="2" key="1">
    <citation type="journal article" date="2014" name="Int. J. Syst. Evol. Microbiol.">
        <title>Complete genome sequence of Corynebacterium casei LMG S-19264T (=DSM 44701T), isolated from a smear-ripened cheese.</title>
        <authorList>
            <consortium name="US DOE Joint Genome Institute (JGI-PGF)"/>
            <person name="Walter F."/>
            <person name="Albersmeier A."/>
            <person name="Kalinowski J."/>
            <person name="Ruckert C."/>
        </authorList>
    </citation>
    <scope>NUCLEOTIDE SEQUENCE</scope>
    <source>
        <strain evidence="2">VKM B-1513</strain>
    </source>
</reference>
<comment type="caution">
    <text evidence="2">The sequence shown here is derived from an EMBL/GenBank/DDBJ whole genome shotgun (WGS) entry which is preliminary data.</text>
</comment>
<gene>
    <name evidence="2" type="ORF">GCM10017621_11950</name>
</gene>
<dbReference type="EMBL" id="BSFE01000002">
    <property type="protein sequence ID" value="GLK51687.1"/>
    <property type="molecule type" value="Genomic_DNA"/>
</dbReference>
<evidence type="ECO:0000313" key="2">
    <source>
        <dbReference type="EMBL" id="GLK51687.1"/>
    </source>
</evidence>
<proteinExistence type="predicted"/>
<feature type="compositionally biased region" description="Basic and acidic residues" evidence="1">
    <location>
        <begin position="21"/>
        <end position="34"/>
    </location>
</feature>
<dbReference type="RefSeq" id="WP_271186066.1">
    <property type="nucleotide sequence ID" value="NZ_BSFE01000002.1"/>
</dbReference>
<accession>A0A9W6MN02</accession>
<evidence type="ECO:0000256" key="1">
    <source>
        <dbReference type="SAM" id="MobiDB-lite"/>
    </source>
</evidence>